<evidence type="ECO:0000259" key="1">
    <source>
        <dbReference type="Pfam" id="PF14086"/>
    </source>
</evidence>
<dbReference type="Pfam" id="PF14086">
    <property type="entry name" value="DUF4266"/>
    <property type="match status" value="1"/>
</dbReference>
<keyword evidence="2" id="KW-0449">Lipoprotein</keyword>
<dbReference type="EMBL" id="JQ085820">
    <property type="protein sequence ID" value="AFD03264.1"/>
    <property type="molecule type" value="Genomic_DNA"/>
</dbReference>
<dbReference type="InterPro" id="IPR025362">
    <property type="entry name" value="DUF4266"/>
</dbReference>
<organism evidence="2">
    <name type="scientific">uncultured bacterium W4-87b</name>
    <dbReference type="NCBI Taxonomy" id="1130995"/>
    <lineage>
        <taxon>Bacteria</taxon>
        <taxon>environmental samples</taxon>
    </lineage>
</organism>
<sequence>MKQLIGFALITLAFTILLSGCVTVKPYERENLADRTMDFDQNREEVMMEQHFLLTREGSIGGNGGAGGGCACN</sequence>
<accession>H9BWU2</accession>
<proteinExistence type="predicted"/>
<reference evidence="2" key="1">
    <citation type="submission" date="2011-11" db="EMBL/GenBank/DDBJ databases">
        <title>Construction and analysis of a metagenome of deep-sea sediment.</title>
        <authorList>
            <person name="Huo Y.-Y."/>
            <person name="Cheng H."/>
            <person name="Wu M."/>
        </authorList>
    </citation>
    <scope>NUCLEOTIDE SEQUENCE</scope>
</reference>
<dbReference type="PROSITE" id="PS51257">
    <property type="entry name" value="PROKAR_LIPOPROTEIN"/>
    <property type="match status" value="1"/>
</dbReference>
<evidence type="ECO:0000313" key="2">
    <source>
        <dbReference type="EMBL" id="AFD03264.1"/>
    </source>
</evidence>
<protein>
    <submittedName>
        <fullName evidence="2">Lipoprotein</fullName>
    </submittedName>
</protein>
<dbReference type="AlphaFoldDB" id="H9BWU2"/>
<name>H9BWU2_9BACT</name>
<feature type="domain" description="DUF4266" evidence="1">
    <location>
        <begin position="24"/>
        <end position="73"/>
    </location>
</feature>